<evidence type="ECO:0000256" key="8">
    <source>
        <dbReference type="ARBA" id="ARBA00022989"/>
    </source>
</evidence>
<feature type="transmembrane region" description="Helical" evidence="11">
    <location>
        <begin position="257"/>
        <end position="279"/>
    </location>
</feature>
<name>A0A9P0MVS8_NEZVI</name>
<dbReference type="GO" id="GO:0000026">
    <property type="term" value="F:alpha-1,2-mannosyltransferase activity"/>
    <property type="evidence" value="ECO:0007669"/>
    <property type="project" value="TreeGrafter"/>
</dbReference>
<evidence type="ECO:0000313" key="12">
    <source>
        <dbReference type="EMBL" id="CAH1406165.1"/>
    </source>
</evidence>
<protein>
    <recommendedName>
        <fullName evidence="11">Mannosyltransferase</fullName>
        <ecNumber evidence="11">2.4.1.-</ecNumber>
    </recommendedName>
</protein>
<evidence type="ECO:0000256" key="11">
    <source>
        <dbReference type="RuleBase" id="RU363075"/>
    </source>
</evidence>
<dbReference type="Proteomes" id="UP001152798">
    <property type="component" value="Chromosome 6"/>
</dbReference>
<dbReference type="GO" id="GO:0005789">
    <property type="term" value="C:endoplasmic reticulum membrane"/>
    <property type="evidence" value="ECO:0007669"/>
    <property type="project" value="UniProtKB-SubCell"/>
</dbReference>
<feature type="transmembrane region" description="Helical" evidence="11">
    <location>
        <begin position="27"/>
        <end position="47"/>
    </location>
</feature>
<dbReference type="OrthoDB" id="10066429at2759"/>
<feature type="transmembrane region" description="Helical" evidence="11">
    <location>
        <begin position="395"/>
        <end position="414"/>
    </location>
</feature>
<keyword evidence="13" id="KW-1185">Reference proteome</keyword>
<keyword evidence="3" id="KW-0337">GPI-anchor biosynthesis</keyword>
<comment type="pathway">
    <text evidence="2">Glycolipid biosynthesis; glycosylphosphatidylinositol-anchor biosynthesis.</text>
</comment>
<dbReference type="AlphaFoldDB" id="A0A9P0MVS8"/>
<dbReference type="PANTHER" id="PTHR22760">
    <property type="entry name" value="GLYCOSYLTRANSFERASE"/>
    <property type="match status" value="1"/>
</dbReference>
<accession>A0A9P0MVS8</accession>
<dbReference type="EMBL" id="OV725082">
    <property type="protein sequence ID" value="CAH1406165.1"/>
    <property type="molecule type" value="Genomic_DNA"/>
</dbReference>
<dbReference type="PANTHER" id="PTHR22760:SF3">
    <property type="entry name" value="GPI MANNOSYLTRANSFERASE 4"/>
    <property type="match status" value="1"/>
</dbReference>
<evidence type="ECO:0000256" key="7">
    <source>
        <dbReference type="ARBA" id="ARBA00022824"/>
    </source>
</evidence>
<feature type="transmembrane region" description="Helical" evidence="11">
    <location>
        <begin position="286"/>
        <end position="308"/>
    </location>
</feature>
<evidence type="ECO:0000313" key="13">
    <source>
        <dbReference type="Proteomes" id="UP001152798"/>
    </source>
</evidence>
<comment type="similarity">
    <text evidence="10">Belongs to the glycosyltransferase 22 family. PIGZ subfamily.</text>
</comment>
<evidence type="ECO:0000256" key="1">
    <source>
        <dbReference type="ARBA" id="ARBA00004477"/>
    </source>
</evidence>
<sequence>MASSKSNKPHPNDKYSFTDFNENKAPINLSLAPYWFLVFLRIALIFIPQDGYIHPDEYFQSLEILNSDIFNVASIRPWEFNSTYPIRSVALPYVVMGFPLFLLKSIAPFLNLWFNMKIITPYTLLVVPRLACCFLSFVTDYCMYRICCLYRQNYRSRLLTLASSYVMLVYSTRTFTNSIELALASYLIYLVSYCMAKSDQVIYQEEYYHEKYKQADNMKDKIKFHRLRVSLPWHTFANVFYIATVTVLGVFNRPTFFAFAFPPIFFWLLRGMGSHLIGFTDFNIRMFALFLCSIPSMCLMVAVDSYYYEQLTFRDFAHRRVSLWSKIVFTPFNFITYNLDWRNLKEHGIHPRYTHFLVNIPLLFNVLGVSGLIGFLHILYRAFMRRWSSLPRVQSIIGLMTSSFVIPITLLSAIPHQEPRFLIPVTLPLVFLHSQRIRSISESSSVVSKKENGYTAFLKAKVKPDTRNGLLTTWYIVNIIFSVFFGFVHQAGVYNLVDHLSKEIQTKPRLTTIHLVTSHMYPLPISLLQLKFGSAATVHFTNSTRRFQRSRDVYTYELGTASMESVTDKLAELLQTSEQSWKEKRLKYRLYHACPGTLKTDFELACLTHKMTAKVERVFHRHFSAEAMPYENLNNLFDQLSLVLYRLSPRET</sequence>
<comment type="subcellular location">
    <subcellularLocation>
        <location evidence="1 11">Endoplasmic reticulum membrane</location>
        <topology evidence="1 11">Multi-pass membrane protein</topology>
    </subcellularLocation>
</comment>
<feature type="transmembrane region" description="Helical" evidence="11">
    <location>
        <begin position="90"/>
        <end position="110"/>
    </location>
</feature>
<feature type="transmembrane region" description="Helical" evidence="11">
    <location>
        <begin position="362"/>
        <end position="383"/>
    </location>
</feature>
<keyword evidence="6 11" id="KW-0812">Transmembrane</keyword>
<keyword evidence="9 11" id="KW-0472">Membrane</keyword>
<feature type="transmembrane region" description="Helical" evidence="11">
    <location>
        <begin position="474"/>
        <end position="497"/>
    </location>
</feature>
<evidence type="ECO:0000256" key="10">
    <source>
        <dbReference type="ARBA" id="ARBA00038466"/>
    </source>
</evidence>
<keyword evidence="4 11" id="KW-0328">Glycosyltransferase</keyword>
<reference evidence="12" key="1">
    <citation type="submission" date="2022-01" db="EMBL/GenBank/DDBJ databases">
        <authorList>
            <person name="King R."/>
        </authorList>
    </citation>
    <scope>NUCLEOTIDE SEQUENCE</scope>
</reference>
<evidence type="ECO:0000256" key="3">
    <source>
        <dbReference type="ARBA" id="ARBA00022502"/>
    </source>
</evidence>
<evidence type="ECO:0000256" key="4">
    <source>
        <dbReference type="ARBA" id="ARBA00022676"/>
    </source>
</evidence>
<organism evidence="12 13">
    <name type="scientific">Nezara viridula</name>
    <name type="common">Southern green stink bug</name>
    <name type="synonym">Cimex viridulus</name>
    <dbReference type="NCBI Taxonomy" id="85310"/>
    <lineage>
        <taxon>Eukaryota</taxon>
        <taxon>Metazoa</taxon>
        <taxon>Ecdysozoa</taxon>
        <taxon>Arthropoda</taxon>
        <taxon>Hexapoda</taxon>
        <taxon>Insecta</taxon>
        <taxon>Pterygota</taxon>
        <taxon>Neoptera</taxon>
        <taxon>Paraneoptera</taxon>
        <taxon>Hemiptera</taxon>
        <taxon>Heteroptera</taxon>
        <taxon>Panheteroptera</taxon>
        <taxon>Pentatomomorpha</taxon>
        <taxon>Pentatomoidea</taxon>
        <taxon>Pentatomidae</taxon>
        <taxon>Pentatominae</taxon>
        <taxon>Nezara</taxon>
    </lineage>
</organism>
<feature type="transmembrane region" description="Helical" evidence="11">
    <location>
        <begin position="231"/>
        <end position="251"/>
    </location>
</feature>
<keyword evidence="7 11" id="KW-0256">Endoplasmic reticulum</keyword>
<evidence type="ECO:0000256" key="5">
    <source>
        <dbReference type="ARBA" id="ARBA00022679"/>
    </source>
</evidence>
<evidence type="ECO:0000256" key="6">
    <source>
        <dbReference type="ARBA" id="ARBA00022692"/>
    </source>
</evidence>
<gene>
    <name evidence="12" type="ORF">NEZAVI_LOCUS14167</name>
</gene>
<keyword evidence="8 11" id="KW-1133">Transmembrane helix</keyword>
<feature type="transmembrane region" description="Helical" evidence="11">
    <location>
        <begin position="122"/>
        <end position="142"/>
    </location>
</feature>
<dbReference type="InterPro" id="IPR005599">
    <property type="entry name" value="GPI_mannosylTrfase"/>
</dbReference>
<dbReference type="EC" id="2.4.1.-" evidence="11"/>
<evidence type="ECO:0000256" key="2">
    <source>
        <dbReference type="ARBA" id="ARBA00004687"/>
    </source>
</evidence>
<dbReference type="Pfam" id="PF03901">
    <property type="entry name" value="Glyco_transf_22"/>
    <property type="match status" value="1"/>
</dbReference>
<proteinExistence type="inferred from homology"/>
<evidence type="ECO:0000256" key="9">
    <source>
        <dbReference type="ARBA" id="ARBA00023136"/>
    </source>
</evidence>
<keyword evidence="5" id="KW-0808">Transferase</keyword>
<dbReference type="GO" id="GO:0006506">
    <property type="term" value="P:GPI anchor biosynthetic process"/>
    <property type="evidence" value="ECO:0007669"/>
    <property type="project" value="UniProtKB-KW"/>
</dbReference>